<dbReference type="EMBL" id="JACJII010000001">
    <property type="protein sequence ID" value="MBA9002981.1"/>
    <property type="molecule type" value="Genomic_DNA"/>
</dbReference>
<dbReference type="RefSeq" id="WP_246442046.1">
    <property type="nucleotide sequence ID" value="NZ_JACJII010000001.1"/>
</dbReference>
<feature type="region of interest" description="Disordered" evidence="1">
    <location>
        <begin position="1"/>
        <end position="32"/>
    </location>
</feature>
<gene>
    <name evidence="2" type="ORF">HNR21_001863</name>
</gene>
<dbReference type="Proteomes" id="UP000539313">
    <property type="component" value="Unassembled WGS sequence"/>
</dbReference>
<evidence type="ECO:0000256" key="1">
    <source>
        <dbReference type="SAM" id="MobiDB-lite"/>
    </source>
</evidence>
<name>A0A7W3MW56_9ACTN</name>
<protein>
    <submittedName>
        <fullName evidence="2">Uncharacterized protein</fullName>
    </submittedName>
</protein>
<dbReference type="AlphaFoldDB" id="A0A7W3MW56"/>
<proteinExistence type="predicted"/>
<reference evidence="2 3" key="1">
    <citation type="submission" date="2020-08" db="EMBL/GenBank/DDBJ databases">
        <title>Sequencing the genomes of 1000 actinobacteria strains.</title>
        <authorList>
            <person name="Klenk H.-P."/>
        </authorList>
    </citation>
    <scope>NUCLEOTIDE SEQUENCE [LARGE SCALE GENOMIC DNA]</scope>
    <source>
        <strain evidence="2 3">DSM 45823</strain>
    </source>
</reference>
<comment type="caution">
    <text evidence="2">The sequence shown here is derived from an EMBL/GenBank/DDBJ whole genome shotgun (WGS) entry which is preliminary data.</text>
</comment>
<accession>A0A7W3MW56</accession>
<keyword evidence="3" id="KW-1185">Reference proteome</keyword>
<sequence>MDVQVFTQWPGVPAEPPPPSPEALSVPRSPSADDATMTIAVNTAAATDRAFGEPVVP</sequence>
<organism evidence="2 3">
    <name type="scientific">Thermomonospora cellulosilytica</name>
    <dbReference type="NCBI Taxonomy" id="1411118"/>
    <lineage>
        <taxon>Bacteria</taxon>
        <taxon>Bacillati</taxon>
        <taxon>Actinomycetota</taxon>
        <taxon>Actinomycetes</taxon>
        <taxon>Streptosporangiales</taxon>
        <taxon>Thermomonosporaceae</taxon>
        <taxon>Thermomonospora</taxon>
    </lineage>
</organism>
<evidence type="ECO:0000313" key="2">
    <source>
        <dbReference type="EMBL" id="MBA9002981.1"/>
    </source>
</evidence>
<evidence type="ECO:0000313" key="3">
    <source>
        <dbReference type="Proteomes" id="UP000539313"/>
    </source>
</evidence>